<comment type="caution">
    <text evidence="1">The sequence shown here is derived from an EMBL/GenBank/DDBJ whole genome shotgun (WGS) entry which is preliminary data.</text>
</comment>
<dbReference type="EMBL" id="LAZR01033286">
    <property type="protein sequence ID" value="KKL48539.1"/>
    <property type="molecule type" value="Genomic_DNA"/>
</dbReference>
<dbReference type="AlphaFoldDB" id="A0A0F9CHE5"/>
<proteinExistence type="predicted"/>
<accession>A0A0F9CHE5</accession>
<organism evidence="1">
    <name type="scientific">marine sediment metagenome</name>
    <dbReference type="NCBI Taxonomy" id="412755"/>
    <lineage>
        <taxon>unclassified sequences</taxon>
        <taxon>metagenomes</taxon>
        <taxon>ecological metagenomes</taxon>
    </lineage>
</organism>
<gene>
    <name evidence="1" type="ORF">LCGC14_2324490</name>
</gene>
<reference evidence="1" key="1">
    <citation type="journal article" date="2015" name="Nature">
        <title>Complex archaea that bridge the gap between prokaryotes and eukaryotes.</title>
        <authorList>
            <person name="Spang A."/>
            <person name="Saw J.H."/>
            <person name="Jorgensen S.L."/>
            <person name="Zaremba-Niedzwiedzka K."/>
            <person name="Martijn J."/>
            <person name="Lind A.E."/>
            <person name="van Eijk R."/>
            <person name="Schleper C."/>
            <person name="Guy L."/>
            <person name="Ettema T.J."/>
        </authorList>
    </citation>
    <scope>NUCLEOTIDE SEQUENCE</scope>
</reference>
<protein>
    <submittedName>
        <fullName evidence="1">Uncharacterized protein</fullName>
    </submittedName>
</protein>
<sequence length="198" mass="21689">MSLTVSAGDTINNWGDTFAAAAGMLISKSDNIDNLADTLNKFSAWSISFGDKLSLKDRLFADFLLTLDPADDLNTWSDALAKLNLGLYKITNGDNLNNLSDLLVQRLDHRIKLGSAIVGHADKVEIEKELRLALSDTLDNWLDAIIINPVLDLTISLADTLSMSDNLALLLSTRATTGLKASFDDYIRKYLNDPKVES</sequence>
<name>A0A0F9CHE5_9ZZZZ</name>
<evidence type="ECO:0000313" key="1">
    <source>
        <dbReference type="EMBL" id="KKL48539.1"/>
    </source>
</evidence>